<dbReference type="Pfam" id="PF00015">
    <property type="entry name" value="MCPsignal"/>
    <property type="match status" value="1"/>
</dbReference>
<dbReference type="GO" id="GO:0007165">
    <property type="term" value="P:signal transduction"/>
    <property type="evidence" value="ECO:0007669"/>
    <property type="project" value="UniProtKB-KW"/>
</dbReference>
<evidence type="ECO:0000259" key="3">
    <source>
        <dbReference type="PROSITE" id="PS50111"/>
    </source>
</evidence>
<sequence length="597" mass="66108">MKGTVVSSWIESSKILFGKSVVEKVLQSYNFPIDYIFSPLEDVEDKTATGLIDDIGKAVGKSHIEIWGTMGEENIKTFSKNYPGFFRHESAYQFLKSMNDVHVIVMKRFKGAVPPILDMKPISSHEVLFTYRSKRGMGDYLNGLIIGVSHYFKEKIIVEVLNHTQAEIQMKLTFENEIQFIKKYRLNQILSFGILKNVTLKSAVLNTVLVGLASLIVLSNPIQSLLISGITLVVSLCTSYIFHRPQKLISQELLKLSNRNFVETMHIRSNDEYETIMEMLNEVKRSVQKDFIGFNAIVDEMYTFNNSVSDIANTMQATSNDITGVLDEVAIAATTQAEDTEKVVYVLNDSIKSVTRISGESQKNKNEIENAVISIENSFLNVQNTASQINSVLTKFGEIKNNSNELQRNAANITQIVSIVAGIAKQINLLALNASIEAARAGEAGRGFAVVAEEVRKLSEETNHAVQQINGSLTSFVSSVGDVVEGIDTQYSVLETENANLTGAVQTSSQSNENLKGVSSLMIKTSQELQMEADNISSLFDNIQNLASIAEENSAATEEASSNVAVYVDQISELTDQISVFDLMIKNFQDDLSKYKV</sequence>
<gene>
    <name evidence="4" type="ORF">SAMN05421659_10666</name>
</gene>
<keyword evidence="1 2" id="KW-0807">Transducer</keyword>
<dbReference type="InterPro" id="IPR038158">
    <property type="entry name" value="H-NOX_domain_sf"/>
</dbReference>
<evidence type="ECO:0000313" key="4">
    <source>
        <dbReference type="EMBL" id="SEW18710.1"/>
    </source>
</evidence>
<dbReference type="OrthoDB" id="1660488at2"/>
<dbReference type="PROSITE" id="PS50111">
    <property type="entry name" value="CHEMOTAXIS_TRANSDUC_2"/>
    <property type="match status" value="1"/>
</dbReference>
<dbReference type="Gene3D" id="1.10.287.950">
    <property type="entry name" value="Methyl-accepting chemotaxis protein"/>
    <property type="match status" value="1"/>
</dbReference>
<dbReference type="GO" id="GO:0016020">
    <property type="term" value="C:membrane"/>
    <property type="evidence" value="ECO:0007669"/>
    <property type="project" value="InterPro"/>
</dbReference>
<dbReference type="RefSeq" id="WP_092453107.1">
    <property type="nucleotide sequence ID" value="NZ_FOJI01000006.1"/>
</dbReference>
<keyword evidence="5" id="KW-1185">Reference proteome</keyword>
<dbReference type="PANTHER" id="PTHR32089:SF112">
    <property type="entry name" value="LYSOZYME-LIKE PROTEIN-RELATED"/>
    <property type="match status" value="1"/>
</dbReference>
<dbReference type="SMART" id="SM00283">
    <property type="entry name" value="MA"/>
    <property type="match status" value="1"/>
</dbReference>
<dbReference type="InterPro" id="IPR011644">
    <property type="entry name" value="Heme_NO-bd"/>
</dbReference>
<dbReference type="SUPFAM" id="SSF58104">
    <property type="entry name" value="Methyl-accepting chemotaxis protein (MCP) signaling domain"/>
    <property type="match status" value="1"/>
</dbReference>
<dbReference type="GO" id="GO:0020037">
    <property type="term" value="F:heme binding"/>
    <property type="evidence" value="ECO:0007669"/>
    <property type="project" value="InterPro"/>
</dbReference>
<accession>A0A1I0PW26</accession>
<dbReference type="Proteomes" id="UP000199701">
    <property type="component" value="Unassembled WGS sequence"/>
</dbReference>
<name>A0A1I0PW26_9FIRM</name>
<dbReference type="Pfam" id="PF07700">
    <property type="entry name" value="HNOB"/>
    <property type="match status" value="1"/>
</dbReference>
<evidence type="ECO:0000313" key="5">
    <source>
        <dbReference type="Proteomes" id="UP000199701"/>
    </source>
</evidence>
<feature type="domain" description="Methyl-accepting transducer" evidence="3">
    <location>
        <begin position="311"/>
        <end position="568"/>
    </location>
</feature>
<proteinExistence type="predicted"/>
<dbReference type="AlphaFoldDB" id="A0A1I0PW26"/>
<dbReference type="EMBL" id="FOJI01000006">
    <property type="protein sequence ID" value="SEW18710.1"/>
    <property type="molecule type" value="Genomic_DNA"/>
</dbReference>
<organism evidence="4 5">
    <name type="scientific">[Clostridium] fimetarium</name>
    <dbReference type="NCBI Taxonomy" id="99656"/>
    <lineage>
        <taxon>Bacteria</taxon>
        <taxon>Bacillati</taxon>
        <taxon>Bacillota</taxon>
        <taxon>Clostridia</taxon>
        <taxon>Lachnospirales</taxon>
        <taxon>Lachnospiraceae</taxon>
    </lineage>
</organism>
<dbReference type="STRING" id="99656.SAMN05421659_10666"/>
<dbReference type="InterPro" id="IPR004089">
    <property type="entry name" value="MCPsignal_dom"/>
</dbReference>
<evidence type="ECO:0000256" key="2">
    <source>
        <dbReference type="PROSITE-ProRule" id="PRU00284"/>
    </source>
</evidence>
<dbReference type="Gene3D" id="3.90.1520.10">
    <property type="entry name" value="H-NOX domain"/>
    <property type="match status" value="1"/>
</dbReference>
<reference evidence="4 5" key="1">
    <citation type="submission" date="2016-10" db="EMBL/GenBank/DDBJ databases">
        <authorList>
            <person name="de Groot N.N."/>
        </authorList>
    </citation>
    <scope>NUCLEOTIDE SEQUENCE [LARGE SCALE GENOMIC DNA]</scope>
    <source>
        <strain evidence="4 5">DSM 9179</strain>
    </source>
</reference>
<dbReference type="SUPFAM" id="SSF111126">
    <property type="entry name" value="Ligand-binding domain in the NO signalling and Golgi transport"/>
    <property type="match status" value="1"/>
</dbReference>
<protein>
    <submittedName>
        <fullName evidence="4">Methyl-accepting chemotaxis protein</fullName>
    </submittedName>
</protein>
<evidence type="ECO:0000256" key="1">
    <source>
        <dbReference type="ARBA" id="ARBA00023224"/>
    </source>
</evidence>
<dbReference type="PANTHER" id="PTHR32089">
    <property type="entry name" value="METHYL-ACCEPTING CHEMOTAXIS PROTEIN MCPB"/>
    <property type="match status" value="1"/>
</dbReference>
<dbReference type="InterPro" id="IPR024096">
    <property type="entry name" value="NO_sig/Golgi_transp_ligand-bd"/>
</dbReference>